<proteinExistence type="predicted"/>
<sequence>MKKSLMLLMVCAMGTLASAQVRIPFRLTKYNNLILKTVVNQKDSLDLMFQVAMDDGAISPVRMNKVEHIIFDKEDYSASNTVEISGHVWDGISFVDNQYSGLESDGKIGMALFKDSILEINYDKGELVSYTSMPSVEGYQPVSIHYRNGAMFIDILSEIAGQEYVHPFYLQSGYSGGILYDDKFAEENRLKDKLVTIDHKELKNSAGKSVITNTAEVTKVSLGSAELQQVRVAYFSGELKNQPFSLFGADMMKRFNWIINADRTRAWIKPSKHYKDEFIKL</sequence>
<dbReference type="Proteomes" id="UP000069030">
    <property type="component" value="Chromosome"/>
</dbReference>
<name>A0A0U3GA48_9FLAO</name>
<reference evidence="1 2" key="1">
    <citation type="journal article" date="2016" name="J. Zhejiang Univ. Sci. B">
        <title>Antibiotic resistance mechanisms of Myroides sp.</title>
        <authorList>
            <person name="Hu S."/>
            <person name="Yuan S."/>
            <person name="Qu H."/>
            <person name="Jiang T."/>
            <person name="Zhou Y."/>
            <person name="Wang M."/>
            <person name="Ming D."/>
        </authorList>
    </citation>
    <scope>NUCLEOTIDE SEQUENCE [LARGE SCALE GENOMIC DNA]</scope>
    <source>
        <strain evidence="1 2">PR63039</strain>
    </source>
</reference>
<dbReference type="eggNOG" id="ENOG50308Q0">
    <property type="taxonomic scope" value="Bacteria"/>
</dbReference>
<accession>A0A0U3GA48</accession>
<dbReference type="KEGG" id="mod:AS202_04630"/>
<dbReference type="Gene3D" id="2.40.70.10">
    <property type="entry name" value="Acid Proteases"/>
    <property type="match status" value="1"/>
</dbReference>
<dbReference type="EMBL" id="CP013690">
    <property type="protein sequence ID" value="ALU25480.1"/>
    <property type="molecule type" value="Genomic_DNA"/>
</dbReference>
<dbReference type="AlphaFoldDB" id="A0A0U3GA48"/>
<dbReference type="RefSeq" id="WP_006259890.1">
    <property type="nucleotide sequence ID" value="NZ_BCMQ01000009.1"/>
</dbReference>
<evidence type="ECO:0000313" key="1">
    <source>
        <dbReference type="EMBL" id="ALU25480.1"/>
    </source>
</evidence>
<gene>
    <name evidence="1" type="ORF">AS202_04630</name>
</gene>
<organism evidence="1 2">
    <name type="scientific">Myroides odoratimimus</name>
    <dbReference type="NCBI Taxonomy" id="76832"/>
    <lineage>
        <taxon>Bacteria</taxon>
        <taxon>Pseudomonadati</taxon>
        <taxon>Bacteroidota</taxon>
        <taxon>Flavobacteriia</taxon>
        <taxon>Flavobacteriales</taxon>
        <taxon>Flavobacteriaceae</taxon>
        <taxon>Myroides</taxon>
    </lineage>
</organism>
<protein>
    <submittedName>
        <fullName evidence="1">Uncharacterized protein</fullName>
    </submittedName>
</protein>
<evidence type="ECO:0000313" key="2">
    <source>
        <dbReference type="Proteomes" id="UP000069030"/>
    </source>
</evidence>
<dbReference type="InterPro" id="IPR021109">
    <property type="entry name" value="Peptidase_aspartic_dom_sf"/>
</dbReference>